<dbReference type="SMART" id="SM00345">
    <property type="entry name" value="HTH_GNTR"/>
    <property type="match status" value="1"/>
</dbReference>
<dbReference type="PANTHER" id="PTHR44846:SF1">
    <property type="entry name" value="MANNOSYL-D-GLYCERATE TRANSPORT_METABOLISM SYSTEM REPRESSOR MNGR-RELATED"/>
    <property type="match status" value="1"/>
</dbReference>
<dbReference type="InterPro" id="IPR000524">
    <property type="entry name" value="Tscrpt_reg_HTH_GntR"/>
</dbReference>
<dbReference type="InterPro" id="IPR028978">
    <property type="entry name" value="Chorismate_lyase_/UTRA_dom_sf"/>
</dbReference>
<gene>
    <name evidence="5" type="primary">phnF</name>
    <name evidence="5" type="ORF">FHY64_07000</name>
</gene>
<dbReference type="PRINTS" id="PR00035">
    <property type="entry name" value="HTHGNTR"/>
</dbReference>
<keyword evidence="3" id="KW-0804">Transcription</keyword>
<dbReference type="InterPro" id="IPR036388">
    <property type="entry name" value="WH-like_DNA-bd_sf"/>
</dbReference>
<dbReference type="AlphaFoldDB" id="A0A5C5GE78"/>
<reference evidence="5 6" key="1">
    <citation type="submission" date="2019-06" db="EMBL/GenBank/DDBJ databases">
        <title>Genome of new Rhodobacteraceae sp. SM1903.</title>
        <authorList>
            <person name="Ren X."/>
        </authorList>
    </citation>
    <scope>NUCLEOTIDE SEQUENCE [LARGE SCALE GENOMIC DNA]</scope>
    <source>
        <strain evidence="5 6">SM1903</strain>
    </source>
</reference>
<proteinExistence type="predicted"/>
<name>A0A5C5GE78_9RHOB</name>
<evidence type="ECO:0000259" key="4">
    <source>
        <dbReference type="PROSITE" id="PS50949"/>
    </source>
</evidence>
<dbReference type="GO" id="GO:0003700">
    <property type="term" value="F:DNA-binding transcription factor activity"/>
    <property type="evidence" value="ECO:0007669"/>
    <property type="project" value="InterPro"/>
</dbReference>
<dbReference type="SUPFAM" id="SSF46785">
    <property type="entry name" value="Winged helix' DNA-binding domain"/>
    <property type="match status" value="1"/>
</dbReference>
<dbReference type="Proteomes" id="UP000314011">
    <property type="component" value="Unassembled WGS sequence"/>
</dbReference>
<dbReference type="InterPro" id="IPR011663">
    <property type="entry name" value="UTRA"/>
</dbReference>
<comment type="caution">
    <text evidence="5">The sequence shown here is derived from an EMBL/GenBank/DDBJ whole genome shotgun (WGS) entry which is preliminary data.</text>
</comment>
<dbReference type="SUPFAM" id="SSF64288">
    <property type="entry name" value="Chorismate lyase-like"/>
    <property type="match status" value="1"/>
</dbReference>
<organism evidence="5 6">
    <name type="scientific">Pelagovum pacificum</name>
    <dbReference type="NCBI Taxonomy" id="2588711"/>
    <lineage>
        <taxon>Bacteria</taxon>
        <taxon>Pseudomonadati</taxon>
        <taxon>Pseudomonadota</taxon>
        <taxon>Alphaproteobacteria</taxon>
        <taxon>Rhodobacterales</taxon>
        <taxon>Paracoccaceae</taxon>
        <taxon>Pelagovum</taxon>
    </lineage>
</organism>
<dbReference type="InterPro" id="IPR012702">
    <property type="entry name" value="CP_lyase_PhnF"/>
</dbReference>
<dbReference type="CDD" id="cd07377">
    <property type="entry name" value="WHTH_GntR"/>
    <property type="match status" value="1"/>
</dbReference>
<dbReference type="GO" id="GO:0003677">
    <property type="term" value="F:DNA binding"/>
    <property type="evidence" value="ECO:0007669"/>
    <property type="project" value="UniProtKB-KW"/>
</dbReference>
<dbReference type="Gene3D" id="1.10.10.10">
    <property type="entry name" value="Winged helix-like DNA-binding domain superfamily/Winged helix DNA-binding domain"/>
    <property type="match status" value="1"/>
</dbReference>
<evidence type="ECO:0000313" key="6">
    <source>
        <dbReference type="Proteomes" id="UP000314011"/>
    </source>
</evidence>
<keyword evidence="1" id="KW-0805">Transcription regulation</keyword>
<evidence type="ECO:0000313" key="5">
    <source>
        <dbReference type="EMBL" id="TNY33018.1"/>
    </source>
</evidence>
<evidence type="ECO:0000256" key="2">
    <source>
        <dbReference type="ARBA" id="ARBA00023125"/>
    </source>
</evidence>
<dbReference type="Pfam" id="PF00392">
    <property type="entry name" value="GntR"/>
    <property type="match status" value="1"/>
</dbReference>
<dbReference type="SMART" id="SM00866">
    <property type="entry name" value="UTRA"/>
    <property type="match status" value="1"/>
</dbReference>
<dbReference type="GO" id="GO:0045892">
    <property type="term" value="P:negative regulation of DNA-templated transcription"/>
    <property type="evidence" value="ECO:0007669"/>
    <property type="project" value="TreeGrafter"/>
</dbReference>
<dbReference type="RefSeq" id="WP_140193701.1">
    <property type="nucleotide sequence ID" value="NZ_CP065915.1"/>
</dbReference>
<dbReference type="Pfam" id="PF07702">
    <property type="entry name" value="UTRA"/>
    <property type="match status" value="1"/>
</dbReference>
<evidence type="ECO:0000256" key="3">
    <source>
        <dbReference type="ARBA" id="ARBA00023163"/>
    </source>
</evidence>
<dbReference type="OrthoDB" id="9800645at2"/>
<evidence type="ECO:0000256" key="1">
    <source>
        <dbReference type="ARBA" id="ARBA00023015"/>
    </source>
</evidence>
<feature type="domain" description="HTH gntR-type" evidence="4">
    <location>
        <begin position="4"/>
        <end position="72"/>
    </location>
</feature>
<dbReference type="PANTHER" id="PTHR44846">
    <property type="entry name" value="MANNOSYL-D-GLYCERATE TRANSPORT/METABOLISM SYSTEM REPRESSOR MNGR-RELATED"/>
    <property type="match status" value="1"/>
</dbReference>
<dbReference type="Gene3D" id="3.40.1410.10">
    <property type="entry name" value="Chorismate lyase-like"/>
    <property type="match status" value="1"/>
</dbReference>
<dbReference type="NCBIfam" id="TIGR02325">
    <property type="entry name" value="C_P_lyase_phnF"/>
    <property type="match status" value="1"/>
</dbReference>
<dbReference type="InterPro" id="IPR050679">
    <property type="entry name" value="Bact_HTH_transcr_reg"/>
</dbReference>
<dbReference type="EMBL" id="VFFF01000001">
    <property type="protein sequence ID" value="TNY33018.1"/>
    <property type="molecule type" value="Genomic_DNA"/>
</dbReference>
<dbReference type="InterPro" id="IPR036390">
    <property type="entry name" value="WH_DNA-bd_sf"/>
</dbReference>
<keyword evidence="6" id="KW-1185">Reference proteome</keyword>
<keyword evidence="2" id="KW-0238">DNA-binding</keyword>
<accession>A0A5C5GE78</accession>
<sequence>MTEQPIWAAIAAALRAEIAEGARRPGDRLPTEAQLADRFGVNRHTVRRGLAALADEGLVRSRRGAGVYVAPRSTDYQLGRRVRFHRNIEAAGRLPEKRFTLIETRPARPVEAAALGLDETETVVASDGISLSDGSPIALFTSIFPTDRLPGMADALARVHSVTEALRLCGVPDYVRTSTRISGVTADAAQAARLEIRPGAALIHSESINVDTTGRPIEYGQTFFVGERVTLTLDHS</sequence>
<protein>
    <submittedName>
        <fullName evidence="5">Phosphonate metabolism transcriptional regulator PhnF</fullName>
    </submittedName>
</protein>
<dbReference type="PROSITE" id="PS50949">
    <property type="entry name" value="HTH_GNTR"/>
    <property type="match status" value="1"/>
</dbReference>